<dbReference type="InterPro" id="IPR036513">
    <property type="entry name" value="STAS_dom_sf"/>
</dbReference>
<dbReference type="InterPro" id="IPR002645">
    <property type="entry name" value="STAS_dom"/>
</dbReference>
<accession>A0AAW5SRT7</accession>
<evidence type="ECO:0000313" key="6">
    <source>
        <dbReference type="Proteomes" id="UP000069773"/>
    </source>
</evidence>
<reference evidence="5" key="3">
    <citation type="journal article" date="2022" name="BMC Genomics">
        <title>Comparative genome analysis of mycobacteria focusing on tRNA and non-coding RNA.</title>
        <authorList>
            <person name="Behra P.R.K."/>
            <person name="Pettersson B.M.F."/>
            <person name="Ramesh M."/>
            <person name="Das S."/>
            <person name="Dasgupta S."/>
            <person name="Kirsebom L.A."/>
        </authorList>
    </citation>
    <scope>NUCLEOTIDE SEQUENCE</scope>
    <source>
        <strain evidence="5">DSM 44203</strain>
    </source>
</reference>
<evidence type="ECO:0000313" key="7">
    <source>
        <dbReference type="Proteomes" id="UP001207528"/>
    </source>
</evidence>
<dbReference type="AlphaFoldDB" id="A0AAW5SRT7"/>
<dbReference type="PANTHER" id="PTHR33495:SF2">
    <property type="entry name" value="ANTI-SIGMA FACTOR ANTAGONIST TM_1081-RELATED"/>
    <property type="match status" value="1"/>
</dbReference>
<evidence type="ECO:0000256" key="1">
    <source>
        <dbReference type="ARBA" id="ARBA00009013"/>
    </source>
</evidence>
<protein>
    <recommendedName>
        <fullName evidence="2">Anti-sigma factor antagonist</fullName>
    </recommendedName>
</protein>
<dbReference type="Pfam" id="PF01740">
    <property type="entry name" value="STAS"/>
    <property type="match status" value="1"/>
</dbReference>
<organism evidence="5 7">
    <name type="scientific">Mycolicibacterium novocastrense</name>
    <name type="common">Mycobacterium novocastrense</name>
    <dbReference type="NCBI Taxonomy" id="59813"/>
    <lineage>
        <taxon>Bacteria</taxon>
        <taxon>Bacillati</taxon>
        <taxon>Actinomycetota</taxon>
        <taxon>Actinomycetes</taxon>
        <taxon>Mycobacteriales</taxon>
        <taxon>Mycobacteriaceae</taxon>
        <taxon>Mycolicibacterium</taxon>
    </lineage>
</organism>
<evidence type="ECO:0000313" key="4">
    <source>
        <dbReference type="EMBL" id="GAT07553.1"/>
    </source>
</evidence>
<comment type="caution">
    <text evidence="5">The sequence shown here is derived from an EMBL/GenBank/DDBJ whole genome shotgun (WGS) entry which is preliminary data.</text>
</comment>
<dbReference type="NCBIfam" id="TIGR00377">
    <property type="entry name" value="ant_ant_sig"/>
    <property type="match status" value="1"/>
</dbReference>
<dbReference type="GO" id="GO:0043856">
    <property type="term" value="F:anti-sigma factor antagonist activity"/>
    <property type="evidence" value="ECO:0007669"/>
    <property type="project" value="InterPro"/>
</dbReference>
<reference evidence="5" key="2">
    <citation type="submission" date="2020-07" db="EMBL/GenBank/DDBJ databases">
        <authorList>
            <person name="Pettersson B.M.F."/>
            <person name="Behra P.R.K."/>
            <person name="Ramesh M."/>
            <person name="Das S."/>
            <person name="Dasgupta S."/>
            <person name="Kirsebom L.A."/>
        </authorList>
    </citation>
    <scope>NUCLEOTIDE SEQUENCE</scope>
    <source>
        <strain evidence="5">DSM 44203</strain>
    </source>
</reference>
<reference evidence="4 6" key="1">
    <citation type="journal article" date="2016" name="Genome Announc.">
        <title>Draft Genome Sequences of Five Rapidly Growing Mycobacterium Species, M. thermoresistibile, M. fortuitum subsp. acetamidolyticum, M. canariasense, M. brisbanense, and M. novocastrense.</title>
        <authorList>
            <person name="Katahira K."/>
            <person name="Ogura Y."/>
            <person name="Gotoh Y."/>
            <person name="Hayashi T."/>
        </authorList>
    </citation>
    <scope>NUCLEOTIDE SEQUENCE [LARGE SCALE GENOMIC DNA]</scope>
    <source>
        <strain evidence="4 6">JCM18114</strain>
    </source>
</reference>
<comment type="similarity">
    <text evidence="1 2">Belongs to the anti-sigma-factor antagonist family.</text>
</comment>
<dbReference type="CDD" id="cd07043">
    <property type="entry name" value="STAS_anti-anti-sigma_factors"/>
    <property type="match status" value="1"/>
</dbReference>
<feature type="domain" description="STAS" evidence="3">
    <location>
        <begin position="4"/>
        <end position="116"/>
    </location>
</feature>
<sequence>MAQIEVGLDVRDTAVVVSVAGEIDSNSVGALQPHFDRAVEAADGHPAKLLIVELSRVGYFGSAGLNAVLECYEKGLAAGVAVRLVAANPEVVRPIEVTKLDKVLRPYGSVADAVDG</sequence>
<evidence type="ECO:0000256" key="2">
    <source>
        <dbReference type="RuleBase" id="RU003749"/>
    </source>
</evidence>
<dbReference type="PANTHER" id="PTHR33495">
    <property type="entry name" value="ANTI-SIGMA FACTOR ANTAGONIST TM_1081-RELATED-RELATED"/>
    <property type="match status" value="1"/>
</dbReference>
<dbReference type="Gene3D" id="3.30.750.24">
    <property type="entry name" value="STAS domain"/>
    <property type="match status" value="1"/>
</dbReference>
<evidence type="ECO:0000259" key="3">
    <source>
        <dbReference type="PROSITE" id="PS50801"/>
    </source>
</evidence>
<dbReference type="PROSITE" id="PS50801">
    <property type="entry name" value="STAS"/>
    <property type="match status" value="1"/>
</dbReference>
<dbReference type="EMBL" id="JACKTI010000061">
    <property type="protein sequence ID" value="MCV7026211.1"/>
    <property type="molecule type" value="Genomic_DNA"/>
</dbReference>
<name>A0AAW5SRT7_MYCNV</name>
<evidence type="ECO:0000313" key="5">
    <source>
        <dbReference type="EMBL" id="MCV7026211.1"/>
    </source>
</evidence>
<dbReference type="EMBL" id="BCTA01000011">
    <property type="protein sequence ID" value="GAT07553.1"/>
    <property type="molecule type" value="Genomic_DNA"/>
</dbReference>
<dbReference type="SUPFAM" id="SSF52091">
    <property type="entry name" value="SpoIIaa-like"/>
    <property type="match status" value="1"/>
</dbReference>
<gene>
    <name evidence="5" type="ORF">H7I77_23150</name>
    <name evidence="4" type="ORF">RMCN_0686</name>
</gene>
<proteinExistence type="inferred from homology"/>
<keyword evidence="6" id="KW-1185">Reference proteome</keyword>
<dbReference type="RefSeq" id="WP_067387290.1">
    <property type="nucleotide sequence ID" value="NZ_BCTA01000011.1"/>
</dbReference>
<dbReference type="InterPro" id="IPR003658">
    <property type="entry name" value="Anti-sigma_ant"/>
</dbReference>
<dbReference type="Proteomes" id="UP001207528">
    <property type="component" value="Unassembled WGS sequence"/>
</dbReference>
<dbReference type="Proteomes" id="UP000069773">
    <property type="component" value="Unassembled WGS sequence"/>
</dbReference>